<evidence type="ECO:0000256" key="1">
    <source>
        <dbReference type="ARBA" id="ARBA00022837"/>
    </source>
</evidence>
<evidence type="ECO:0000259" key="3">
    <source>
        <dbReference type="PROSITE" id="PS50222"/>
    </source>
</evidence>
<dbReference type="GO" id="GO:0005509">
    <property type="term" value="F:calcium ion binding"/>
    <property type="evidence" value="ECO:0007669"/>
    <property type="project" value="InterPro"/>
</dbReference>
<dbReference type="AlphaFoldDB" id="A0AAN8KHJ4"/>
<organism evidence="4 5">
    <name type="scientific">Patella caerulea</name>
    <name type="common">Rayed Mediterranean limpet</name>
    <dbReference type="NCBI Taxonomy" id="87958"/>
    <lineage>
        <taxon>Eukaryota</taxon>
        <taxon>Metazoa</taxon>
        <taxon>Spiralia</taxon>
        <taxon>Lophotrochozoa</taxon>
        <taxon>Mollusca</taxon>
        <taxon>Gastropoda</taxon>
        <taxon>Patellogastropoda</taxon>
        <taxon>Patelloidea</taxon>
        <taxon>Patellidae</taxon>
        <taxon>Patella</taxon>
    </lineage>
</organism>
<gene>
    <name evidence="4" type="ORF">SNE40_000918</name>
</gene>
<dbReference type="Pfam" id="PF00036">
    <property type="entry name" value="EF-hand_1"/>
    <property type="match status" value="1"/>
</dbReference>
<dbReference type="InterPro" id="IPR002048">
    <property type="entry name" value="EF_hand_dom"/>
</dbReference>
<dbReference type="PROSITE" id="PS50222">
    <property type="entry name" value="EF_HAND_2"/>
    <property type="match status" value="2"/>
</dbReference>
<keyword evidence="2" id="KW-0732">Signal</keyword>
<dbReference type="Proteomes" id="UP001347796">
    <property type="component" value="Unassembled WGS sequence"/>
</dbReference>
<dbReference type="InterPro" id="IPR018247">
    <property type="entry name" value="EF_Hand_1_Ca_BS"/>
</dbReference>
<dbReference type="SMART" id="SM00054">
    <property type="entry name" value="EFh"/>
    <property type="match status" value="2"/>
</dbReference>
<name>A0AAN8KHJ4_PATCE</name>
<evidence type="ECO:0000313" key="4">
    <source>
        <dbReference type="EMBL" id="KAK6195502.1"/>
    </source>
</evidence>
<keyword evidence="1" id="KW-0106">Calcium</keyword>
<protein>
    <recommendedName>
        <fullName evidence="3">EF-hand domain-containing protein</fullName>
    </recommendedName>
</protein>
<feature type="domain" description="EF-hand" evidence="3">
    <location>
        <begin position="108"/>
        <end position="143"/>
    </location>
</feature>
<dbReference type="Gene3D" id="1.10.238.10">
    <property type="entry name" value="EF-hand"/>
    <property type="match status" value="1"/>
</dbReference>
<keyword evidence="5" id="KW-1185">Reference proteome</keyword>
<feature type="domain" description="EF-hand" evidence="3">
    <location>
        <begin position="53"/>
        <end position="88"/>
    </location>
</feature>
<dbReference type="PROSITE" id="PS00018">
    <property type="entry name" value="EF_HAND_1"/>
    <property type="match status" value="2"/>
</dbReference>
<accession>A0AAN8KHJ4</accession>
<dbReference type="SUPFAM" id="SSF47473">
    <property type="entry name" value="EF-hand"/>
    <property type="match status" value="1"/>
</dbReference>
<proteinExistence type="predicted"/>
<sequence>MRAFILACIVAAAVADPTAAPNTDQIIAQFKAMVRKSSTALFAKADSNGNQEFDRSDMQHIFVEYDTDKDGKISEAEFENSFASREPSMKIVSKGLFLELDMDKNGFVTDSDLPLYFNKIDQNNDNRVTAVEFEDYFTELFTILYVLKMKAGAAVTA</sequence>
<reference evidence="4 5" key="1">
    <citation type="submission" date="2024-01" db="EMBL/GenBank/DDBJ databases">
        <title>The genome of the rayed Mediterranean limpet Patella caerulea (Linnaeus, 1758).</title>
        <authorList>
            <person name="Anh-Thu Weber A."/>
            <person name="Halstead-Nussloch G."/>
        </authorList>
    </citation>
    <scope>NUCLEOTIDE SEQUENCE [LARGE SCALE GENOMIC DNA]</scope>
    <source>
        <strain evidence="4">AATW-2023a</strain>
        <tissue evidence="4">Whole specimen</tissue>
    </source>
</reference>
<dbReference type="InterPro" id="IPR011992">
    <property type="entry name" value="EF-hand-dom_pair"/>
</dbReference>
<comment type="caution">
    <text evidence="4">The sequence shown here is derived from an EMBL/GenBank/DDBJ whole genome shotgun (WGS) entry which is preliminary data.</text>
</comment>
<feature type="signal peptide" evidence="2">
    <location>
        <begin position="1"/>
        <end position="15"/>
    </location>
</feature>
<evidence type="ECO:0000256" key="2">
    <source>
        <dbReference type="SAM" id="SignalP"/>
    </source>
</evidence>
<dbReference type="Pfam" id="PF13202">
    <property type="entry name" value="EF-hand_5"/>
    <property type="match status" value="1"/>
</dbReference>
<feature type="chain" id="PRO_5042840046" description="EF-hand domain-containing protein" evidence="2">
    <location>
        <begin position="16"/>
        <end position="157"/>
    </location>
</feature>
<evidence type="ECO:0000313" key="5">
    <source>
        <dbReference type="Proteomes" id="UP001347796"/>
    </source>
</evidence>
<dbReference type="EMBL" id="JAZGQO010000001">
    <property type="protein sequence ID" value="KAK6195502.1"/>
    <property type="molecule type" value="Genomic_DNA"/>
</dbReference>